<dbReference type="AlphaFoldDB" id="A0A4R6Z9Y6"/>
<keyword evidence="2" id="KW-1185">Reference proteome</keyword>
<name>A0A4R6Z9Y6_9GAMM</name>
<reference evidence="1 2" key="1">
    <citation type="submission" date="2019-03" db="EMBL/GenBank/DDBJ databases">
        <title>Genomic Encyclopedia of Type Strains, Phase IV (KMG-IV): sequencing the most valuable type-strain genomes for metagenomic binning, comparative biology and taxonomic classification.</title>
        <authorList>
            <person name="Goeker M."/>
        </authorList>
    </citation>
    <scope>NUCLEOTIDE SEQUENCE [LARGE SCALE GENOMIC DNA]</scope>
    <source>
        <strain evidence="1 2">DSM 21667</strain>
    </source>
</reference>
<comment type="caution">
    <text evidence="1">The sequence shown here is derived from an EMBL/GenBank/DDBJ whole genome shotgun (WGS) entry which is preliminary data.</text>
</comment>
<dbReference type="Proteomes" id="UP000295293">
    <property type="component" value="Unassembled WGS sequence"/>
</dbReference>
<evidence type="ECO:0000313" key="1">
    <source>
        <dbReference type="EMBL" id="TDR48544.1"/>
    </source>
</evidence>
<gene>
    <name evidence="1" type="ORF">DFR29_101164</name>
</gene>
<sequence>MRKRKIAVVGLADDASHAFRSMLRIVDGRGGISWTLAAPDEADVLLAGVHSGEEVVKPWARTNKPLIAVYEGAATRPLTPYTLHHPFRVMQLLGVLDDVDLALAGAAPNEPARPTHRIGDASWGFAESLRLLARSSSSGQFYVAGHGHERLFVRDDLSAYYASTDMAQRLAHTALDLPALVLSSQTPPAQFECRPVFELAWFTGLHGPETPAPWLDRQAAHRLRRWPDFGRLRGTRDQLALAALLTHGSYSRTRLIETSRQSAGRVDRFLNACALSGVLHSSNEAIAANDATNTFVANSAARLGGLIRGLRSRLGLTG</sequence>
<organism evidence="1 2">
    <name type="scientific">Tahibacter aquaticus</name>
    <dbReference type="NCBI Taxonomy" id="520092"/>
    <lineage>
        <taxon>Bacteria</taxon>
        <taxon>Pseudomonadati</taxon>
        <taxon>Pseudomonadota</taxon>
        <taxon>Gammaproteobacteria</taxon>
        <taxon>Lysobacterales</taxon>
        <taxon>Rhodanobacteraceae</taxon>
        <taxon>Tahibacter</taxon>
    </lineage>
</organism>
<protein>
    <submittedName>
        <fullName evidence="1">Uncharacterized protein</fullName>
    </submittedName>
</protein>
<proteinExistence type="predicted"/>
<dbReference type="RefSeq" id="WP_133816666.1">
    <property type="nucleotide sequence ID" value="NZ_SNZH01000001.1"/>
</dbReference>
<evidence type="ECO:0000313" key="2">
    <source>
        <dbReference type="Proteomes" id="UP000295293"/>
    </source>
</evidence>
<dbReference type="OrthoDB" id="5946591at2"/>
<dbReference type="EMBL" id="SNZH01000001">
    <property type="protein sequence ID" value="TDR48544.1"/>
    <property type="molecule type" value="Genomic_DNA"/>
</dbReference>
<accession>A0A4R6Z9Y6</accession>